<evidence type="ECO:0000313" key="4">
    <source>
        <dbReference type="Proteomes" id="UP000824201"/>
    </source>
</evidence>
<keyword evidence="2" id="KW-0812">Transmembrane</keyword>
<dbReference type="Pfam" id="PF07454">
    <property type="entry name" value="SpoIIP"/>
    <property type="match status" value="1"/>
</dbReference>
<sequence length="433" mass="48323">MRIKWKEYLITILLWTALIGITGYIIVLLFPEQVMKWKQMAEKTVENTIVKIEWNIQSGESKLAAYISSNGWNSSILNQLTPIVFYLEHNLQQTPKDQEQITQQQETSTAASSEPSSSEPSSSQPVSTEPILETTSPPIEPSQTTIASTESAVLESSSVAAAAATPVLLSKIEQLVSAGSYSRNQIMDYNYLIDTFYVVDKSTSLPQEILNPALLLSKDLTIQTDSSKPQILIYHTHSQEAFADSVPGQRSDTIIGVGDYLTQLLTENYGYQVIHHTGVYDMTDGKLDRDPAYTKALPEITKILEENPSIEVVIDLHRDGVNENVHLVTDINGQPTAKIMLFNGLCRDTQNDNPDTPNSYREDNLAFSLQLAMLMKAQYPDLFRVIYTKSSRYNQHLRPRSALIECGAQTNTVQEAKNAMPILADLIHQVLTP</sequence>
<feature type="compositionally biased region" description="Low complexity" evidence="1">
    <location>
        <begin position="100"/>
        <end position="130"/>
    </location>
</feature>
<keyword evidence="2" id="KW-0472">Membrane</keyword>
<protein>
    <submittedName>
        <fullName evidence="3">Stage II sporulation protein P</fullName>
    </submittedName>
</protein>
<evidence type="ECO:0000256" key="2">
    <source>
        <dbReference type="SAM" id="Phobius"/>
    </source>
</evidence>
<organism evidence="3 4">
    <name type="scientific">Candidatus Fimimorpha faecalis</name>
    <dbReference type="NCBI Taxonomy" id="2840824"/>
    <lineage>
        <taxon>Bacteria</taxon>
        <taxon>Bacillati</taxon>
        <taxon>Bacillota</taxon>
        <taxon>Clostridia</taxon>
        <taxon>Eubacteriales</taxon>
        <taxon>Candidatus Fimimorpha</taxon>
    </lineage>
</organism>
<reference evidence="3" key="1">
    <citation type="submission" date="2020-10" db="EMBL/GenBank/DDBJ databases">
        <authorList>
            <person name="Gilroy R."/>
        </authorList>
    </citation>
    <scope>NUCLEOTIDE SEQUENCE</scope>
    <source>
        <strain evidence="3">ChiW13-3771</strain>
    </source>
</reference>
<feature type="transmembrane region" description="Helical" evidence="2">
    <location>
        <begin position="12"/>
        <end position="30"/>
    </location>
</feature>
<reference evidence="3" key="2">
    <citation type="journal article" date="2021" name="PeerJ">
        <title>Extensive microbial diversity within the chicken gut microbiome revealed by metagenomics and culture.</title>
        <authorList>
            <person name="Gilroy R."/>
            <person name="Ravi A."/>
            <person name="Getino M."/>
            <person name="Pursley I."/>
            <person name="Horton D.L."/>
            <person name="Alikhan N.F."/>
            <person name="Baker D."/>
            <person name="Gharbi K."/>
            <person name="Hall N."/>
            <person name="Watson M."/>
            <person name="Adriaenssens E.M."/>
            <person name="Foster-Nyarko E."/>
            <person name="Jarju S."/>
            <person name="Secka A."/>
            <person name="Antonio M."/>
            <person name="Oren A."/>
            <person name="Chaudhuri R.R."/>
            <person name="La Ragione R."/>
            <person name="Hildebrand F."/>
            <person name="Pallen M.J."/>
        </authorList>
    </citation>
    <scope>NUCLEOTIDE SEQUENCE</scope>
    <source>
        <strain evidence="3">ChiW13-3771</strain>
    </source>
</reference>
<proteinExistence type="predicted"/>
<dbReference type="Proteomes" id="UP000824201">
    <property type="component" value="Unassembled WGS sequence"/>
</dbReference>
<name>A0A9D1EFG3_9FIRM</name>
<feature type="compositionally biased region" description="Polar residues" evidence="1">
    <location>
        <begin position="133"/>
        <end position="146"/>
    </location>
</feature>
<keyword evidence="2" id="KW-1133">Transmembrane helix</keyword>
<comment type="caution">
    <text evidence="3">The sequence shown here is derived from an EMBL/GenBank/DDBJ whole genome shotgun (WGS) entry which is preliminary data.</text>
</comment>
<evidence type="ECO:0000256" key="1">
    <source>
        <dbReference type="SAM" id="MobiDB-lite"/>
    </source>
</evidence>
<dbReference type="InterPro" id="IPR010897">
    <property type="entry name" value="Spore_II_P"/>
</dbReference>
<dbReference type="AlphaFoldDB" id="A0A9D1EFG3"/>
<gene>
    <name evidence="3" type="ORF">IAC96_10315</name>
</gene>
<dbReference type="NCBIfam" id="TIGR02867">
    <property type="entry name" value="spore_II_P"/>
    <property type="match status" value="1"/>
</dbReference>
<accession>A0A9D1EFG3</accession>
<evidence type="ECO:0000313" key="3">
    <source>
        <dbReference type="EMBL" id="HIR89334.1"/>
    </source>
</evidence>
<dbReference type="EMBL" id="DVHN01000133">
    <property type="protein sequence ID" value="HIR89334.1"/>
    <property type="molecule type" value="Genomic_DNA"/>
</dbReference>
<feature type="region of interest" description="Disordered" evidence="1">
    <location>
        <begin position="95"/>
        <end position="148"/>
    </location>
</feature>